<dbReference type="GO" id="GO:0006357">
    <property type="term" value="P:regulation of transcription by RNA polymerase II"/>
    <property type="evidence" value="ECO:0007669"/>
    <property type="project" value="TreeGrafter"/>
</dbReference>
<dbReference type="GO" id="GO:0003677">
    <property type="term" value="F:DNA binding"/>
    <property type="evidence" value="ECO:0007669"/>
    <property type="project" value="TreeGrafter"/>
</dbReference>
<proteinExistence type="predicted"/>
<organism evidence="3 4">
    <name type="scientific">Panicum virgatum</name>
    <name type="common">Blackwell switchgrass</name>
    <dbReference type="NCBI Taxonomy" id="38727"/>
    <lineage>
        <taxon>Eukaryota</taxon>
        <taxon>Viridiplantae</taxon>
        <taxon>Streptophyta</taxon>
        <taxon>Embryophyta</taxon>
        <taxon>Tracheophyta</taxon>
        <taxon>Spermatophyta</taxon>
        <taxon>Magnoliopsida</taxon>
        <taxon>Liliopsida</taxon>
        <taxon>Poales</taxon>
        <taxon>Poaceae</taxon>
        <taxon>PACMAD clade</taxon>
        <taxon>Panicoideae</taxon>
        <taxon>Panicodae</taxon>
        <taxon>Paniceae</taxon>
        <taxon>Panicinae</taxon>
        <taxon>Panicum</taxon>
        <taxon>Panicum sect. Hiantes</taxon>
    </lineage>
</organism>
<dbReference type="InterPro" id="IPR009057">
    <property type="entry name" value="Homeodomain-like_sf"/>
</dbReference>
<dbReference type="AlphaFoldDB" id="A0A8T0MQ31"/>
<evidence type="ECO:0000259" key="2">
    <source>
        <dbReference type="PROSITE" id="PS51293"/>
    </source>
</evidence>
<evidence type="ECO:0000313" key="4">
    <source>
        <dbReference type="Proteomes" id="UP000823388"/>
    </source>
</evidence>
<evidence type="ECO:0000313" key="3">
    <source>
        <dbReference type="EMBL" id="KAG2539125.1"/>
    </source>
</evidence>
<dbReference type="EMBL" id="CM029054">
    <property type="protein sequence ID" value="KAG2539125.1"/>
    <property type="molecule type" value="Genomic_DNA"/>
</dbReference>
<feature type="domain" description="SANT" evidence="2">
    <location>
        <begin position="38"/>
        <end position="89"/>
    </location>
</feature>
<feature type="region of interest" description="Disordered" evidence="1">
    <location>
        <begin position="86"/>
        <end position="123"/>
    </location>
</feature>
<dbReference type="InterPro" id="IPR010561">
    <property type="entry name" value="LIN-9/ALY1"/>
</dbReference>
<dbReference type="Pfam" id="PF00249">
    <property type="entry name" value="Myb_DNA-binding"/>
    <property type="match status" value="1"/>
</dbReference>
<accession>A0A8T0MQ31</accession>
<comment type="caution">
    <text evidence="3">The sequence shown here is derived from an EMBL/GenBank/DDBJ whole genome shotgun (WGS) entry which is preliminary data.</text>
</comment>
<dbReference type="Proteomes" id="UP000823388">
    <property type="component" value="Chromosome 9N"/>
</dbReference>
<dbReference type="GO" id="GO:0006351">
    <property type="term" value="P:DNA-templated transcription"/>
    <property type="evidence" value="ECO:0007669"/>
    <property type="project" value="InterPro"/>
</dbReference>
<keyword evidence="4" id="KW-1185">Reference proteome</keyword>
<dbReference type="InterPro" id="IPR017884">
    <property type="entry name" value="SANT_dom"/>
</dbReference>
<dbReference type="SUPFAM" id="SSF46689">
    <property type="entry name" value="Homeodomain-like"/>
    <property type="match status" value="1"/>
</dbReference>
<protein>
    <recommendedName>
        <fullName evidence="2">SANT domain-containing protein</fullName>
    </recommendedName>
</protein>
<name>A0A8T0MQ31_PANVG</name>
<dbReference type="GO" id="GO:0005654">
    <property type="term" value="C:nucleoplasm"/>
    <property type="evidence" value="ECO:0007669"/>
    <property type="project" value="TreeGrafter"/>
</dbReference>
<sequence>MGPVKVSRKINKIRIKGYEDLQQHGDVPSSTKKRKISDLGATWSNDELMCFYKAYHRHEKDWKKISAAVGHKSPDVVKALYTSHRELPPSHRGNGQTIRAPGKAKKHGEATQHKGHGVPHPHDSYHAWTIPGFSTSFKKRYYGELARNSQSHSAGYRTPRIPVIVPTDRNAIDDSTPELKNAISSTKSNNDKIDNDSADFSMNECSHDGRSRIMEAIKGVECQTFLESKGTGGTEICQNQQPLRKRRMNQTMNRGRTSKVGHETMVAVKEGNKPLGLLKEQHMFSEFISADDMVILDVLESLVNAPDKMSKLKINIPSGALSESDFTLSESKDEGHSPFDLSKQGKSVEECGASKTKQKTHTELLNAVVPAEKVNVVDAIDITEGSSNSDSVKIGYLP</sequence>
<dbReference type="GO" id="GO:0051726">
    <property type="term" value="P:regulation of cell cycle"/>
    <property type="evidence" value="ECO:0007669"/>
    <property type="project" value="TreeGrafter"/>
</dbReference>
<dbReference type="GO" id="GO:0017053">
    <property type="term" value="C:transcription repressor complex"/>
    <property type="evidence" value="ECO:0007669"/>
    <property type="project" value="InterPro"/>
</dbReference>
<reference evidence="3" key="1">
    <citation type="submission" date="2020-05" db="EMBL/GenBank/DDBJ databases">
        <title>WGS assembly of Panicum virgatum.</title>
        <authorList>
            <person name="Lovell J.T."/>
            <person name="Jenkins J."/>
            <person name="Shu S."/>
            <person name="Juenger T.E."/>
            <person name="Schmutz J."/>
        </authorList>
    </citation>
    <scope>NUCLEOTIDE SEQUENCE</scope>
    <source>
        <strain evidence="3">AP13</strain>
    </source>
</reference>
<gene>
    <name evidence="3" type="ORF">PVAP13_9NG374328</name>
</gene>
<dbReference type="PROSITE" id="PS51293">
    <property type="entry name" value="SANT"/>
    <property type="match status" value="1"/>
</dbReference>
<dbReference type="CDD" id="cd00167">
    <property type="entry name" value="SANT"/>
    <property type="match status" value="1"/>
</dbReference>
<dbReference type="PANTHER" id="PTHR21689:SF5">
    <property type="entry name" value="PROTEIN ALWAYS EARLY 1-RELATED"/>
    <property type="match status" value="1"/>
</dbReference>
<dbReference type="Gene3D" id="1.20.58.1880">
    <property type="match status" value="1"/>
</dbReference>
<dbReference type="InterPro" id="IPR001005">
    <property type="entry name" value="SANT/Myb"/>
</dbReference>
<evidence type="ECO:0000256" key="1">
    <source>
        <dbReference type="SAM" id="MobiDB-lite"/>
    </source>
</evidence>
<dbReference type="PANTHER" id="PTHR21689">
    <property type="entry name" value="LIN-9"/>
    <property type="match status" value="1"/>
</dbReference>